<keyword evidence="2" id="KW-1185">Reference proteome</keyword>
<dbReference type="AlphaFoldDB" id="A0A371FHM5"/>
<sequence>CPLCVHRGGNRHCYFPTVVSKHIDIRYHWIREKTYKDTCYKLYGKKKVLKRIGGNKGPTHMWLNILLPHNDSDIQAFSKDEMDHF</sequence>
<dbReference type="Proteomes" id="UP000257109">
    <property type="component" value="Unassembled WGS sequence"/>
</dbReference>
<protein>
    <recommendedName>
        <fullName evidence="3">Copia protein</fullName>
    </recommendedName>
</protein>
<evidence type="ECO:0000313" key="2">
    <source>
        <dbReference type="Proteomes" id="UP000257109"/>
    </source>
</evidence>
<accession>A0A371FHM5</accession>
<proteinExistence type="predicted"/>
<feature type="non-terminal residue" evidence="1">
    <location>
        <position position="1"/>
    </location>
</feature>
<name>A0A371FHM5_MUCPR</name>
<evidence type="ECO:0008006" key="3">
    <source>
        <dbReference type="Google" id="ProtNLM"/>
    </source>
</evidence>
<comment type="caution">
    <text evidence="1">The sequence shown here is derived from an EMBL/GenBank/DDBJ whole genome shotgun (WGS) entry which is preliminary data.</text>
</comment>
<reference evidence="1" key="1">
    <citation type="submission" date="2018-05" db="EMBL/GenBank/DDBJ databases">
        <title>Draft genome of Mucuna pruriens seed.</title>
        <authorList>
            <person name="Nnadi N.E."/>
            <person name="Vos R."/>
            <person name="Hasami M.H."/>
            <person name="Devisetty U.K."/>
            <person name="Aguiy J.C."/>
        </authorList>
    </citation>
    <scope>NUCLEOTIDE SEQUENCE [LARGE SCALE GENOMIC DNA]</scope>
    <source>
        <strain evidence="1">JCA_2017</strain>
    </source>
</reference>
<dbReference type="EMBL" id="QJKJ01009069">
    <property type="protein sequence ID" value="RDX77792.1"/>
    <property type="molecule type" value="Genomic_DNA"/>
</dbReference>
<gene>
    <name evidence="1" type="ORF">CR513_42032</name>
</gene>
<evidence type="ECO:0000313" key="1">
    <source>
        <dbReference type="EMBL" id="RDX77792.1"/>
    </source>
</evidence>
<organism evidence="1 2">
    <name type="scientific">Mucuna pruriens</name>
    <name type="common">Velvet bean</name>
    <name type="synonym">Dolichos pruriens</name>
    <dbReference type="NCBI Taxonomy" id="157652"/>
    <lineage>
        <taxon>Eukaryota</taxon>
        <taxon>Viridiplantae</taxon>
        <taxon>Streptophyta</taxon>
        <taxon>Embryophyta</taxon>
        <taxon>Tracheophyta</taxon>
        <taxon>Spermatophyta</taxon>
        <taxon>Magnoliopsida</taxon>
        <taxon>eudicotyledons</taxon>
        <taxon>Gunneridae</taxon>
        <taxon>Pentapetalae</taxon>
        <taxon>rosids</taxon>
        <taxon>fabids</taxon>
        <taxon>Fabales</taxon>
        <taxon>Fabaceae</taxon>
        <taxon>Papilionoideae</taxon>
        <taxon>50 kb inversion clade</taxon>
        <taxon>NPAAA clade</taxon>
        <taxon>indigoferoid/millettioid clade</taxon>
        <taxon>Phaseoleae</taxon>
        <taxon>Mucuna</taxon>
    </lineage>
</organism>